<dbReference type="EMBL" id="CP118735">
    <property type="protein sequence ID" value="WNY51512.1"/>
    <property type="molecule type" value="Genomic_DNA"/>
</dbReference>
<evidence type="ECO:0000313" key="1">
    <source>
        <dbReference type="EMBL" id="WNY51512.1"/>
    </source>
</evidence>
<reference evidence="1" key="1">
    <citation type="submission" date="2023-02" db="EMBL/GenBank/DDBJ databases">
        <title>Streptococcus sp. Genome Sequencing and Assembly.</title>
        <authorList>
            <person name="Shore S.M."/>
            <person name="Nicholson T.L."/>
        </authorList>
    </citation>
    <scope>NUCLEOTIDE SEQUENCE</scope>
    <source>
        <strain evidence="1">29887</strain>
    </source>
</reference>
<dbReference type="RefSeq" id="WP_248051653.1">
    <property type="nucleotide sequence ID" value="NZ_CP118735.1"/>
</dbReference>
<accession>A0AA97A372</accession>
<dbReference type="InterPro" id="IPR021739">
    <property type="entry name" value="SaV-like"/>
</dbReference>
<name>A0AA97A372_9STRE</name>
<dbReference type="Pfam" id="PF11753">
    <property type="entry name" value="DUF3310"/>
    <property type="match status" value="1"/>
</dbReference>
<gene>
    <name evidence="1" type="ORF">PW252_02290</name>
</gene>
<dbReference type="AlphaFoldDB" id="A0AA97A372"/>
<proteinExistence type="predicted"/>
<dbReference type="KEGG" id="sins:PW252_02290"/>
<protein>
    <submittedName>
        <fullName evidence="1">DUF3310 domain-containing protein</fullName>
    </submittedName>
</protein>
<organism evidence="1">
    <name type="scientific">Streptococcus iners</name>
    <dbReference type="NCBI Taxonomy" id="3028084"/>
    <lineage>
        <taxon>Bacteria</taxon>
        <taxon>Bacillati</taxon>
        <taxon>Bacillota</taxon>
        <taxon>Bacilli</taxon>
        <taxon>Lactobacillales</taxon>
        <taxon>Streptococcaceae</taxon>
        <taxon>Streptococcus</taxon>
    </lineage>
</organism>
<sequence>MGEPKSWALASVEGKEGQFDNVTKPKHYQGKYGLEAIEVIKNFLTEEELRGYYKGNALKYLLRERSKNGLEDLKKLGRYLDWLIEETEKANERR</sequence>